<reference evidence="2 3" key="1">
    <citation type="journal article" date="2019" name="Emerg. Microbes Infect.">
        <title>Comprehensive subspecies identification of 175 nontuberculous mycobacteria species based on 7547 genomic profiles.</title>
        <authorList>
            <person name="Matsumoto Y."/>
            <person name="Kinjo T."/>
            <person name="Motooka D."/>
            <person name="Nabeya D."/>
            <person name="Jung N."/>
            <person name="Uechi K."/>
            <person name="Horii T."/>
            <person name="Iida T."/>
            <person name="Fujita J."/>
            <person name="Nakamura S."/>
        </authorList>
    </citation>
    <scope>NUCLEOTIDE SEQUENCE [LARGE SCALE GENOMIC DNA]</scope>
    <source>
        <strain evidence="2 3">JCM 17899</strain>
    </source>
</reference>
<gene>
    <name evidence="2" type="ORF">MSEDJ_30640</name>
</gene>
<proteinExistence type="predicted"/>
<organism evidence="2 3">
    <name type="scientific">Mycolicibacterium sediminis</name>
    <dbReference type="NCBI Taxonomy" id="1286180"/>
    <lineage>
        <taxon>Bacteria</taxon>
        <taxon>Bacillati</taxon>
        <taxon>Actinomycetota</taxon>
        <taxon>Actinomycetes</taxon>
        <taxon>Mycobacteriales</taxon>
        <taxon>Mycobacteriaceae</taxon>
        <taxon>Mycolicibacterium</taxon>
    </lineage>
</organism>
<dbReference type="AlphaFoldDB" id="A0A7I7QRE9"/>
<evidence type="ECO:0008006" key="4">
    <source>
        <dbReference type="Google" id="ProtNLM"/>
    </source>
</evidence>
<feature type="region of interest" description="Disordered" evidence="1">
    <location>
        <begin position="23"/>
        <end position="70"/>
    </location>
</feature>
<protein>
    <recommendedName>
        <fullName evidence="4">Colicin import membrane protein</fullName>
    </recommendedName>
</protein>
<evidence type="ECO:0000313" key="2">
    <source>
        <dbReference type="EMBL" id="BBY28968.1"/>
    </source>
</evidence>
<dbReference type="RefSeq" id="WP_163797796.1">
    <property type="nucleotide sequence ID" value="NZ_AP022588.1"/>
</dbReference>
<keyword evidence="3" id="KW-1185">Reference proteome</keyword>
<dbReference type="EMBL" id="AP022588">
    <property type="protein sequence ID" value="BBY28968.1"/>
    <property type="molecule type" value="Genomic_DNA"/>
</dbReference>
<feature type="region of interest" description="Disordered" evidence="1">
    <location>
        <begin position="87"/>
        <end position="120"/>
    </location>
</feature>
<dbReference type="Proteomes" id="UP000467193">
    <property type="component" value="Chromosome"/>
</dbReference>
<feature type="compositionally biased region" description="Basic and acidic residues" evidence="1">
    <location>
        <begin position="87"/>
        <end position="112"/>
    </location>
</feature>
<name>A0A7I7QRE9_9MYCO</name>
<accession>A0A7I7QRE9</accession>
<feature type="compositionally biased region" description="Basic and acidic residues" evidence="1">
    <location>
        <begin position="33"/>
        <end position="42"/>
    </location>
</feature>
<evidence type="ECO:0000256" key="1">
    <source>
        <dbReference type="SAM" id="MobiDB-lite"/>
    </source>
</evidence>
<evidence type="ECO:0000313" key="3">
    <source>
        <dbReference type="Proteomes" id="UP000467193"/>
    </source>
</evidence>
<dbReference type="KEGG" id="msei:MSEDJ_30640"/>
<sequence>MPTDANADAGRRALELQTRNAELAAGETVTEQDVQRAREHAQSSRTRAARAHDQAAVGHEQAASTHRDAALVHDQAADDGVGDLVAHRAAADRHRAAADDDESEARRAHSEAVAEGADEQ</sequence>